<sequence>MYWHCITVVRKVEGEGGEVLLVDGEMRSPQKNSYIMNNQVEILSSRSNRDLKYLKEEVESKLRVFPDFPKPGIKFIDVMVLMRYPLLLQELCAAIADYVRVEIPVAIDAIASLEARGFLFGPQIAMILKVPFVPIRKKGKLPGKTYKETYQKEYGEDIIEVQEDAVKQGSKVLLVDDLLATGGSLKAAISLIEKAGGDVAGTFTLIELAYLEPRKHMPEHILVHSFITMTE</sequence>
<dbReference type="GO" id="GO:0006168">
    <property type="term" value="P:adenine salvage"/>
    <property type="evidence" value="ECO:0007669"/>
    <property type="project" value="InterPro"/>
</dbReference>
<reference evidence="13 14" key="1">
    <citation type="submission" date="2018-08" db="EMBL/GenBank/DDBJ databases">
        <authorList>
            <person name="Laetsch R D."/>
            <person name="Stevens L."/>
            <person name="Kumar S."/>
            <person name="Blaxter L. M."/>
        </authorList>
    </citation>
    <scope>NUCLEOTIDE SEQUENCE [LARGE SCALE GENOMIC DNA]</scope>
</reference>
<dbReference type="Gene3D" id="3.40.50.2020">
    <property type="match status" value="1"/>
</dbReference>
<dbReference type="InterPro" id="IPR029057">
    <property type="entry name" value="PRTase-like"/>
</dbReference>
<dbReference type="STRING" id="42156.A0A3P6S7F0"/>
<keyword evidence="11" id="KW-0660">Purine salvage</keyword>
<proteinExistence type="inferred from homology"/>
<dbReference type="GO" id="GO:0003999">
    <property type="term" value="F:adenine phosphoribosyltransferase activity"/>
    <property type="evidence" value="ECO:0007669"/>
    <property type="project" value="UniProtKB-EC"/>
</dbReference>
<dbReference type="GO" id="GO:0044209">
    <property type="term" value="P:AMP salvage"/>
    <property type="evidence" value="ECO:0007669"/>
    <property type="project" value="UniProtKB-UniPathway"/>
</dbReference>
<keyword evidence="14" id="KW-1185">Reference proteome</keyword>
<keyword evidence="10" id="KW-0808">Transferase</keyword>
<comment type="pathway">
    <text evidence="4">Purine metabolism; AMP biosynthesis via salvage pathway; AMP from adenine: step 1/1.</text>
</comment>
<evidence type="ECO:0000256" key="7">
    <source>
        <dbReference type="ARBA" id="ARBA00017366"/>
    </source>
</evidence>
<dbReference type="InterPro" id="IPR005764">
    <property type="entry name" value="Ade_phspho_trans"/>
</dbReference>
<dbReference type="GO" id="GO:0016208">
    <property type="term" value="F:AMP binding"/>
    <property type="evidence" value="ECO:0007669"/>
    <property type="project" value="TreeGrafter"/>
</dbReference>
<comment type="function">
    <text evidence="2">Catalyzes a salvage reaction resulting in the formation of AMP, that is energically less costly than de novo synthesis.</text>
</comment>
<evidence type="ECO:0000313" key="13">
    <source>
        <dbReference type="EMBL" id="VDK70346.1"/>
    </source>
</evidence>
<dbReference type="InterPro" id="IPR050054">
    <property type="entry name" value="UPRTase/APRTase"/>
</dbReference>
<evidence type="ECO:0000256" key="9">
    <source>
        <dbReference type="ARBA" id="ARBA00022676"/>
    </source>
</evidence>
<organism evidence="13 14">
    <name type="scientific">Litomosoides sigmodontis</name>
    <name type="common">Filarial nematode worm</name>
    <dbReference type="NCBI Taxonomy" id="42156"/>
    <lineage>
        <taxon>Eukaryota</taxon>
        <taxon>Metazoa</taxon>
        <taxon>Ecdysozoa</taxon>
        <taxon>Nematoda</taxon>
        <taxon>Chromadorea</taxon>
        <taxon>Rhabditida</taxon>
        <taxon>Spirurina</taxon>
        <taxon>Spiruromorpha</taxon>
        <taxon>Filarioidea</taxon>
        <taxon>Onchocercidae</taxon>
        <taxon>Litomosoides</taxon>
    </lineage>
</organism>
<evidence type="ECO:0000259" key="12">
    <source>
        <dbReference type="Pfam" id="PF00156"/>
    </source>
</evidence>
<dbReference type="EC" id="2.4.2.7" evidence="6"/>
<evidence type="ECO:0000313" key="14">
    <source>
        <dbReference type="Proteomes" id="UP000277928"/>
    </source>
</evidence>
<dbReference type="GO" id="GO:0002055">
    <property type="term" value="F:adenine binding"/>
    <property type="evidence" value="ECO:0007669"/>
    <property type="project" value="TreeGrafter"/>
</dbReference>
<comment type="similarity">
    <text evidence="5">Belongs to the purine/pyrimidine phosphoribosyltransferase family.</text>
</comment>
<dbReference type="OrthoDB" id="363185at2759"/>
<dbReference type="EMBL" id="UYRX01000034">
    <property type="protein sequence ID" value="VDK70346.1"/>
    <property type="molecule type" value="Genomic_DNA"/>
</dbReference>
<dbReference type="GO" id="GO:0005737">
    <property type="term" value="C:cytoplasm"/>
    <property type="evidence" value="ECO:0007669"/>
    <property type="project" value="UniProtKB-SubCell"/>
</dbReference>
<evidence type="ECO:0000256" key="11">
    <source>
        <dbReference type="ARBA" id="ARBA00022726"/>
    </source>
</evidence>
<dbReference type="GO" id="GO:0006166">
    <property type="term" value="P:purine ribonucleoside salvage"/>
    <property type="evidence" value="ECO:0007669"/>
    <property type="project" value="UniProtKB-KW"/>
</dbReference>
<dbReference type="AlphaFoldDB" id="A0A3P6S7F0"/>
<dbReference type="HAMAP" id="MF_00004">
    <property type="entry name" value="Aden_phosphoribosyltr"/>
    <property type="match status" value="1"/>
</dbReference>
<feature type="domain" description="Phosphoribosyltransferase" evidence="12">
    <location>
        <begin position="91"/>
        <end position="207"/>
    </location>
</feature>
<evidence type="ECO:0000256" key="6">
    <source>
        <dbReference type="ARBA" id="ARBA00011893"/>
    </source>
</evidence>
<dbReference type="OMA" id="ITHFVYH"/>
<evidence type="ECO:0000256" key="4">
    <source>
        <dbReference type="ARBA" id="ARBA00004659"/>
    </source>
</evidence>
<dbReference type="UniPathway" id="UPA00588">
    <property type="reaction ID" value="UER00646"/>
</dbReference>
<dbReference type="Pfam" id="PF00156">
    <property type="entry name" value="Pribosyltran"/>
    <property type="match status" value="1"/>
</dbReference>
<evidence type="ECO:0000256" key="3">
    <source>
        <dbReference type="ARBA" id="ARBA00004496"/>
    </source>
</evidence>
<evidence type="ECO:0000256" key="5">
    <source>
        <dbReference type="ARBA" id="ARBA00008391"/>
    </source>
</evidence>
<dbReference type="FunFam" id="3.40.50.2020:FF:000021">
    <property type="entry name" value="Adenine phosphoribosyltransferase"/>
    <property type="match status" value="1"/>
</dbReference>
<comment type="catalytic activity">
    <reaction evidence="1">
        <text>AMP + diphosphate = 5-phospho-alpha-D-ribose 1-diphosphate + adenine</text>
        <dbReference type="Rhea" id="RHEA:16609"/>
        <dbReference type="ChEBI" id="CHEBI:16708"/>
        <dbReference type="ChEBI" id="CHEBI:33019"/>
        <dbReference type="ChEBI" id="CHEBI:58017"/>
        <dbReference type="ChEBI" id="CHEBI:456215"/>
        <dbReference type="EC" id="2.4.2.7"/>
    </reaction>
</comment>
<accession>A0A3P6S7F0</accession>
<keyword evidence="9" id="KW-0328">Glycosyltransferase</keyword>
<evidence type="ECO:0000256" key="2">
    <source>
        <dbReference type="ARBA" id="ARBA00003968"/>
    </source>
</evidence>
<dbReference type="CDD" id="cd06223">
    <property type="entry name" value="PRTases_typeI"/>
    <property type="match status" value="1"/>
</dbReference>
<evidence type="ECO:0000256" key="10">
    <source>
        <dbReference type="ARBA" id="ARBA00022679"/>
    </source>
</evidence>
<dbReference type="InterPro" id="IPR000836">
    <property type="entry name" value="PRTase_dom"/>
</dbReference>
<dbReference type="NCBIfam" id="NF002636">
    <property type="entry name" value="PRK02304.1-5"/>
    <property type="match status" value="1"/>
</dbReference>
<dbReference type="SUPFAM" id="SSF53271">
    <property type="entry name" value="PRTase-like"/>
    <property type="match status" value="1"/>
</dbReference>
<gene>
    <name evidence="13" type="ORF">NLS_LOCUS1075</name>
</gene>
<protein>
    <recommendedName>
        <fullName evidence="7">Adenine phosphoribosyltransferase</fullName>
        <ecNumber evidence="6">2.4.2.7</ecNumber>
    </recommendedName>
</protein>
<comment type="subcellular location">
    <subcellularLocation>
        <location evidence="3">Cytoplasm</location>
    </subcellularLocation>
</comment>
<dbReference type="PANTHER" id="PTHR32315">
    <property type="entry name" value="ADENINE PHOSPHORIBOSYLTRANSFERASE"/>
    <property type="match status" value="1"/>
</dbReference>
<evidence type="ECO:0000256" key="8">
    <source>
        <dbReference type="ARBA" id="ARBA00022490"/>
    </source>
</evidence>
<name>A0A3P6S7F0_LITSI</name>
<keyword evidence="8" id="KW-0963">Cytoplasm</keyword>
<dbReference type="Proteomes" id="UP000277928">
    <property type="component" value="Unassembled WGS sequence"/>
</dbReference>
<dbReference type="PANTHER" id="PTHR32315:SF3">
    <property type="entry name" value="ADENINE PHOSPHORIBOSYLTRANSFERASE"/>
    <property type="match status" value="1"/>
</dbReference>
<evidence type="ECO:0000256" key="1">
    <source>
        <dbReference type="ARBA" id="ARBA00000868"/>
    </source>
</evidence>